<feature type="region of interest" description="Disordered" evidence="2">
    <location>
        <begin position="1"/>
        <end position="26"/>
    </location>
</feature>
<evidence type="ECO:0000313" key="3">
    <source>
        <dbReference type="EMBL" id="OLP91303.1"/>
    </source>
</evidence>
<dbReference type="EMBL" id="LSRX01000671">
    <property type="protein sequence ID" value="OLP91303.1"/>
    <property type="molecule type" value="Genomic_DNA"/>
</dbReference>
<sequence>MDFDELEEVEDTAVQQADAERAAKAEKLAAERRAALTADREKDDEVMNMPGGGDDDVHVLGEGLQQELHTIVQTQKQMAQQMQEAALAQMRREFKELERDLQELKSAPPTRFDSDGQREVDELQLVIGGWVEAKREHVESDVRAMFEQLNASPLLKAVFVPYVRSSFCRVELFYTDDNIWAQRKLQTMVLQHLKAMTFVSKAPGQERSTFWFSRNRTPRERAKIRAILQVQSLCQKYLGEHAVDRDWRGKVWANGTQVLFHVDKDRRPEQTLMLVDARGNETGWFLNVRMLQARLGAPQAEILQFFGAE</sequence>
<keyword evidence="4" id="KW-1185">Reference proteome</keyword>
<feature type="coiled-coil region" evidence="1">
    <location>
        <begin position="80"/>
        <end position="107"/>
    </location>
</feature>
<gene>
    <name evidence="3" type="ORF">AK812_SmicGene27012</name>
</gene>
<dbReference type="OrthoDB" id="434663at2759"/>
<protein>
    <submittedName>
        <fullName evidence="3">Uncharacterized protein</fullName>
    </submittedName>
</protein>
<comment type="caution">
    <text evidence="3">The sequence shown here is derived from an EMBL/GenBank/DDBJ whole genome shotgun (WGS) entry which is preliminary data.</text>
</comment>
<organism evidence="3 4">
    <name type="scientific">Symbiodinium microadriaticum</name>
    <name type="common">Dinoflagellate</name>
    <name type="synonym">Zooxanthella microadriatica</name>
    <dbReference type="NCBI Taxonomy" id="2951"/>
    <lineage>
        <taxon>Eukaryota</taxon>
        <taxon>Sar</taxon>
        <taxon>Alveolata</taxon>
        <taxon>Dinophyceae</taxon>
        <taxon>Suessiales</taxon>
        <taxon>Symbiodiniaceae</taxon>
        <taxon>Symbiodinium</taxon>
    </lineage>
</organism>
<evidence type="ECO:0000256" key="2">
    <source>
        <dbReference type="SAM" id="MobiDB-lite"/>
    </source>
</evidence>
<keyword evidence="1" id="KW-0175">Coiled coil</keyword>
<evidence type="ECO:0000313" key="4">
    <source>
        <dbReference type="Proteomes" id="UP000186817"/>
    </source>
</evidence>
<name>A0A1Q9D7W2_SYMMI</name>
<accession>A0A1Q9D7W2</accession>
<proteinExistence type="predicted"/>
<dbReference type="Proteomes" id="UP000186817">
    <property type="component" value="Unassembled WGS sequence"/>
</dbReference>
<dbReference type="AlphaFoldDB" id="A0A1Q9D7W2"/>
<evidence type="ECO:0000256" key="1">
    <source>
        <dbReference type="SAM" id="Coils"/>
    </source>
</evidence>
<feature type="compositionally biased region" description="Acidic residues" evidence="2">
    <location>
        <begin position="1"/>
        <end position="11"/>
    </location>
</feature>
<reference evidence="3 4" key="1">
    <citation type="submission" date="2016-02" db="EMBL/GenBank/DDBJ databases">
        <title>Genome analysis of coral dinoflagellate symbionts highlights evolutionary adaptations to a symbiotic lifestyle.</title>
        <authorList>
            <person name="Aranda M."/>
            <person name="Li Y."/>
            <person name="Liew Y.J."/>
            <person name="Baumgarten S."/>
            <person name="Simakov O."/>
            <person name="Wilson M."/>
            <person name="Piel J."/>
            <person name="Ashoor H."/>
            <person name="Bougouffa S."/>
            <person name="Bajic V.B."/>
            <person name="Ryu T."/>
            <person name="Ravasi T."/>
            <person name="Bayer T."/>
            <person name="Micklem G."/>
            <person name="Kim H."/>
            <person name="Bhak J."/>
            <person name="Lajeunesse T.C."/>
            <person name="Voolstra C.R."/>
        </authorList>
    </citation>
    <scope>NUCLEOTIDE SEQUENCE [LARGE SCALE GENOMIC DNA]</scope>
    <source>
        <strain evidence="3 4">CCMP2467</strain>
    </source>
</reference>